<reference evidence="1 2" key="1">
    <citation type="journal article" date="2018" name="PLoS ONE">
        <title>The draft genome of Kipferlia bialata reveals reductive genome evolution in fornicate parasites.</title>
        <authorList>
            <person name="Tanifuji G."/>
            <person name="Takabayashi S."/>
            <person name="Kume K."/>
            <person name="Takagi M."/>
            <person name="Nakayama T."/>
            <person name="Kamikawa R."/>
            <person name="Inagaki Y."/>
            <person name="Hashimoto T."/>
        </authorList>
    </citation>
    <scope>NUCLEOTIDE SEQUENCE [LARGE SCALE GENOMIC DNA]</scope>
    <source>
        <strain evidence="1">NY0173</strain>
    </source>
</reference>
<evidence type="ECO:0000313" key="2">
    <source>
        <dbReference type="Proteomes" id="UP000265618"/>
    </source>
</evidence>
<comment type="caution">
    <text evidence="1">The sequence shown here is derived from an EMBL/GenBank/DDBJ whole genome shotgun (WGS) entry which is preliminary data.</text>
</comment>
<protein>
    <recommendedName>
        <fullName evidence="3">Roadblock/LAMTOR2 domain-containing protein</fullName>
    </recommendedName>
</protein>
<gene>
    <name evidence="1" type="ORF">KIPB_015557</name>
</gene>
<dbReference type="Proteomes" id="UP000265618">
    <property type="component" value="Unassembled WGS sequence"/>
</dbReference>
<dbReference type="SUPFAM" id="SSF103196">
    <property type="entry name" value="Roadblock/LC7 domain"/>
    <property type="match status" value="1"/>
</dbReference>
<sequence length="22" mass="2543">SKKNEIMVAPDRNYLLIVVQDP</sequence>
<evidence type="ECO:0000313" key="1">
    <source>
        <dbReference type="EMBL" id="GCA64849.1"/>
    </source>
</evidence>
<dbReference type="Gene3D" id="3.30.450.30">
    <property type="entry name" value="Dynein light chain 2a, cytoplasmic"/>
    <property type="match status" value="1"/>
</dbReference>
<feature type="non-terminal residue" evidence="1">
    <location>
        <position position="1"/>
    </location>
</feature>
<proteinExistence type="predicted"/>
<evidence type="ECO:0008006" key="3">
    <source>
        <dbReference type="Google" id="ProtNLM"/>
    </source>
</evidence>
<accession>A0A391P418</accession>
<dbReference type="AlphaFoldDB" id="A0A391P418"/>
<name>A0A391P418_9EUKA</name>
<organism evidence="1 2">
    <name type="scientific">Kipferlia bialata</name>
    <dbReference type="NCBI Taxonomy" id="797122"/>
    <lineage>
        <taxon>Eukaryota</taxon>
        <taxon>Metamonada</taxon>
        <taxon>Carpediemonas-like organisms</taxon>
        <taxon>Kipferlia</taxon>
    </lineage>
</organism>
<dbReference type="EMBL" id="BDIP01008810">
    <property type="protein sequence ID" value="GCA64849.1"/>
    <property type="molecule type" value="Genomic_DNA"/>
</dbReference>
<keyword evidence="2" id="KW-1185">Reference proteome</keyword>